<feature type="signal peptide" evidence="1">
    <location>
        <begin position="1"/>
        <end position="18"/>
    </location>
</feature>
<name>A0A1I5NTM7_9RHOB</name>
<reference evidence="2 3" key="1">
    <citation type="submission" date="2016-10" db="EMBL/GenBank/DDBJ databases">
        <authorList>
            <person name="de Groot N.N."/>
        </authorList>
    </citation>
    <scope>NUCLEOTIDE SEQUENCE [LARGE SCALE GENOMIC DNA]</scope>
    <source>
        <strain evidence="2 3">DSM 19547</strain>
    </source>
</reference>
<dbReference type="RefSeq" id="WP_093419680.1">
    <property type="nucleotide sequence ID" value="NZ_FOXA01000004.1"/>
</dbReference>
<accession>A0A1I5NTM7</accession>
<keyword evidence="3" id="KW-1185">Reference proteome</keyword>
<dbReference type="Proteomes" id="UP000199356">
    <property type="component" value="Unassembled WGS sequence"/>
</dbReference>
<organism evidence="2 3">
    <name type="scientific">Tranquillimonas alkanivorans</name>
    <dbReference type="NCBI Taxonomy" id="441119"/>
    <lineage>
        <taxon>Bacteria</taxon>
        <taxon>Pseudomonadati</taxon>
        <taxon>Pseudomonadota</taxon>
        <taxon>Alphaproteobacteria</taxon>
        <taxon>Rhodobacterales</taxon>
        <taxon>Roseobacteraceae</taxon>
        <taxon>Tranquillimonas</taxon>
    </lineage>
</organism>
<proteinExistence type="predicted"/>
<gene>
    <name evidence="2" type="ORF">SAMN04488047_10477</name>
</gene>
<evidence type="ECO:0000313" key="3">
    <source>
        <dbReference type="Proteomes" id="UP000199356"/>
    </source>
</evidence>
<sequence length="500" mass="52181">MRRLAAALALTLVPGAVAAEGPLSAIDWLSDSVARAPAPKRPDDGWTTGVARSALPEEVTVAPLSKTVPDAVGLHPAASLGLPADLWSGSSPRDLERLFAVDMTDALPAARDLFEALATVEAPPPPGSDGRALFLARVDALLRLGDIHSAAALLERAELRDPELFRRWFDISILRGTETRACERMSALPEITPTYATRIFCLARGGDWPAAALTLETSEALGVVSPAEDALLARFLDPMIAEDGLSLPPPEDPSPLTFAMYEAIGAPLSTQTLPAAFAHADLRPVNGWKARLAAAERLARLGSLSADQLMALYGEQEPAASGGVWDRVAAVQALDAALDAGDANAVAAALPIAWDEMTAAGLAHPLARAFGPRLEALGGTEGAPALQMILLSGGDPVEPTSREERVLASLATDRPAMPSTARERAVAEGLAASPPPARYAEMLDTGRTGEAVLRALTDLREGRTGELSHLRDALALLKHSGPDGSARDAALQALILDAAP</sequence>
<dbReference type="EMBL" id="FOXA01000004">
    <property type="protein sequence ID" value="SFP25179.1"/>
    <property type="molecule type" value="Genomic_DNA"/>
</dbReference>
<evidence type="ECO:0000256" key="1">
    <source>
        <dbReference type="SAM" id="SignalP"/>
    </source>
</evidence>
<evidence type="ECO:0000313" key="2">
    <source>
        <dbReference type="EMBL" id="SFP25179.1"/>
    </source>
</evidence>
<dbReference type="STRING" id="441119.SAMN04488047_10477"/>
<dbReference type="OrthoDB" id="7929427at2"/>
<protein>
    <submittedName>
        <fullName evidence="2">Uncharacterized protein</fullName>
    </submittedName>
</protein>
<dbReference type="AlphaFoldDB" id="A0A1I5NTM7"/>
<feature type="chain" id="PRO_5011533188" evidence="1">
    <location>
        <begin position="19"/>
        <end position="500"/>
    </location>
</feature>
<keyword evidence="1" id="KW-0732">Signal</keyword>